<sequence>MNFAFETTLKNRILLKSFLEHYSLEQLNKVPEGFSNTIIWNVAHTIVTQQLLVYNLSGIPMNVSDKMVASYRKGTKAEHFVSQIEVDEVKGLLFSTVEKMEEDYNNNLFKNYTEYTVTTGNILRNVEHAIAFNNFHEGIHLGYILALKKSL</sequence>
<gene>
    <name evidence="2" type="ORF">ES677_07000</name>
</gene>
<dbReference type="InterPro" id="IPR024775">
    <property type="entry name" value="DinB-like"/>
</dbReference>
<proteinExistence type="predicted"/>
<feature type="domain" description="DinB-like" evidence="1">
    <location>
        <begin position="14"/>
        <end position="144"/>
    </location>
</feature>
<evidence type="ECO:0000259" key="1">
    <source>
        <dbReference type="Pfam" id="PF12867"/>
    </source>
</evidence>
<dbReference type="Proteomes" id="UP000323621">
    <property type="component" value="Unassembled WGS sequence"/>
</dbReference>
<dbReference type="EMBL" id="VSKN01000007">
    <property type="protein sequence ID" value="TYC13473.1"/>
    <property type="molecule type" value="Genomic_DNA"/>
</dbReference>
<dbReference type="Gene3D" id="1.20.120.450">
    <property type="entry name" value="dinb family like domain"/>
    <property type="match status" value="1"/>
</dbReference>
<organism evidence="2 3">
    <name type="scientific">Bizionia gelidisalsuginis</name>
    <dbReference type="NCBI Taxonomy" id="291188"/>
    <lineage>
        <taxon>Bacteria</taxon>
        <taxon>Pseudomonadati</taxon>
        <taxon>Bacteroidota</taxon>
        <taxon>Flavobacteriia</taxon>
        <taxon>Flavobacteriales</taxon>
        <taxon>Flavobacteriaceae</taxon>
        <taxon>Bizionia</taxon>
    </lineage>
</organism>
<dbReference type="Pfam" id="PF12867">
    <property type="entry name" value="DinB_2"/>
    <property type="match status" value="1"/>
</dbReference>
<keyword evidence="3" id="KW-1185">Reference proteome</keyword>
<reference evidence="2 3" key="1">
    <citation type="submission" date="2019-08" db="EMBL/GenBank/DDBJ databases">
        <title>Genomes of Antarctic Bizionia species.</title>
        <authorList>
            <person name="Bowman J.P."/>
        </authorList>
    </citation>
    <scope>NUCLEOTIDE SEQUENCE [LARGE SCALE GENOMIC DNA]</scope>
    <source>
        <strain evidence="2 3">IC164</strain>
    </source>
</reference>
<dbReference type="RefSeq" id="WP_148380867.1">
    <property type="nucleotide sequence ID" value="NZ_VSKN01000007.1"/>
</dbReference>
<name>A0ABY3MB49_9FLAO</name>
<protein>
    <submittedName>
        <fullName evidence="2">DinB family protein</fullName>
    </submittedName>
</protein>
<evidence type="ECO:0000313" key="2">
    <source>
        <dbReference type="EMBL" id="TYC13473.1"/>
    </source>
</evidence>
<comment type="caution">
    <text evidence="2">The sequence shown here is derived from an EMBL/GenBank/DDBJ whole genome shotgun (WGS) entry which is preliminary data.</text>
</comment>
<dbReference type="SUPFAM" id="SSF109854">
    <property type="entry name" value="DinB/YfiT-like putative metalloenzymes"/>
    <property type="match status" value="1"/>
</dbReference>
<accession>A0ABY3MB49</accession>
<evidence type="ECO:0000313" key="3">
    <source>
        <dbReference type="Proteomes" id="UP000323621"/>
    </source>
</evidence>
<dbReference type="InterPro" id="IPR034660">
    <property type="entry name" value="DinB/YfiT-like"/>
</dbReference>